<dbReference type="EMBL" id="JACJII010000001">
    <property type="protein sequence ID" value="MBA9005983.1"/>
    <property type="molecule type" value="Genomic_DNA"/>
</dbReference>
<proteinExistence type="predicted"/>
<sequence length="80" mass="8740">MNDVTGTDRVKVRVLLTFGDQAELVTPTHSADNPLRVPAEQITRDTGLPAGELPGRQFTAHRAQDGTLSGFQLLDDPRTR</sequence>
<evidence type="ECO:0000256" key="1">
    <source>
        <dbReference type="SAM" id="MobiDB-lite"/>
    </source>
</evidence>
<gene>
    <name evidence="2" type="ORF">HNR21_004865</name>
</gene>
<comment type="caution">
    <text evidence="2">The sequence shown here is derived from an EMBL/GenBank/DDBJ whole genome shotgun (WGS) entry which is preliminary data.</text>
</comment>
<feature type="region of interest" description="Disordered" evidence="1">
    <location>
        <begin position="45"/>
        <end position="80"/>
    </location>
</feature>
<evidence type="ECO:0000313" key="3">
    <source>
        <dbReference type="Proteomes" id="UP000539313"/>
    </source>
</evidence>
<organism evidence="2 3">
    <name type="scientific">Thermomonospora cellulosilytica</name>
    <dbReference type="NCBI Taxonomy" id="1411118"/>
    <lineage>
        <taxon>Bacteria</taxon>
        <taxon>Bacillati</taxon>
        <taxon>Actinomycetota</taxon>
        <taxon>Actinomycetes</taxon>
        <taxon>Streptosporangiales</taxon>
        <taxon>Thermomonosporaceae</taxon>
        <taxon>Thermomonospora</taxon>
    </lineage>
</organism>
<accession>A0A7W3RA33</accession>
<dbReference type="RefSeq" id="WP_182707031.1">
    <property type="nucleotide sequence ID" value="NZ_JACJII010000001.1"/>
</dbReference>
<evidence type="ECO:0000313" key="2">
    <source>
        <dbReference type="EMBL" id="MBA9005983.1"/>
    </source>
</evidence>
<dbReference type="AlphaFoldDB" id="A0A7W3RA33"/>
<keyword evidence="3" id="KW-1185">Reference proteome</keyword>
<reference evidence="2 3" key="1">
    <citation type="submission" date="2020-08" db="EMBL/GenBank/DDBJ databases">
        <title>Sequencing the genomes of 1000 actinobacteria strains.</title>
        <authorList>
            <person name="Klenk H.-P."/>
        </authorList>
    </citation>
    <scope>NUCLEOTIDE SEQUENCE [LARGE SCALE GENOMIC DNA]</scope>
    <source>
        <strain evidence="2 3">DSM 45823</strain>
    </source>
</reference>
<name>A0A7W3RA33_9ACTN</name>
<dbReference type="Proteomes" id="UP000539313">
    <property type="component" value="Unassembled WGS sequence"/>
</dbReference>
<protein>
    <submittedName>
        <fullName evidence="2">Uncharacterized protein</fullName>
    </submittedName>
</protein>